<evidence type="ECO:0000313" key="3">
    <source>
        <dbReference type="EMBL" id="WAL58161.1"/>
    </source>
</evidence>
<dbReference type="SUPFAM" id="SSF141571">
    <property type="entry name" value="Pentapeptide repeat-like"/>
    <property type="match status" value="2"/>
</dbReference>
<proteinExistence type="predicted"/>
<feature type="transmembrane region" description="Helical" evidence="2">
    <location>
        <begin position="27"/>
        <end position="60"/>
    </location>
</feature>
<name>A0A9E8Z8B6_9CYAN</name>
<feature type="coiled-coil region" evidence="1">
    <location>
        <begin position="251"/>
        <end position="321"/>
    </location>
</feature>
<dbReference type="InterPro" id="IPR051082">
    <property type="entry name" value="Pentapeptide-BTB/POZ_domain"/>
</dbReference>
<evidence type="ECO:0000313" key="4">
    <source>
        <dbReference type="Proteomes" id="UP001163152"/>
    </source>
</evidence>
<dbReference type="InterPro" id="IPR001646">
    <property type="entry name" value="5peptide_repeat"/>
</dbReference>
<evidence type="ECO:0000256" key="1">
    <source>
        <dbReference type="SAM" id="Coils"/>
    </source>
</evidence>
<dbReference type="PANTHER" id="PTHR14136">
    <property type="entry name" value="BTB_POZ DOMAIN-CONTAINING PROTEIN KCTD9"/>
    <property type="match status" value="1"/>
</dbReference>
<protein>
    <submittedName>
        <fullName evidence="3">Pentapeptide repeat-containing protein</fullName>
    </submittedName>
</protein>
<keyword evidence="1" id="KW-0175">Coiled coil</keyword>
<keyword evidence="2" id="KW-0812">Transmembrane</keyword>
<dbReference type="KEGG" id="tsin:OXH18_13270"/>
<sequence>MPLSLKLKNSRSWFGSRHGRWGRRRTFGLALVGCLTTGLTVWSITKLFSWLAILWVLVLANRDQWGHILAELTIPILEITTAVSLVLLVIWSIQVRRAEQLSNEYAQAIEQLHDCKLENRLEGVHALGRIAKVRQKEHITVTRTLAAFVQSRSPLSREVMLPTLPSEMQILATDIQCALAIIGQVYPLRVNSMLWQRWQLPVSSVFLAFWQCCASSNQARINLGLTNLCKLRLHNAHLQSADLYKVSLQAANLYRANLQQANLQAANLRQANLYRANLREAALQAAQLQQAFLPEANLQQANLYRANLQQAELQRANLQQAGLQDVNLQDANLQGANLHGAFLPDVNLQDANLQGANLHGAFLHGAFLHGATFHAANLHHANLHKAIGLTDQQLQQMKLCQTVLPDGTISDRDCLFVVKTDLS</sequence>
<keyword evidence="2" id="KW-0472">Membrane</keyword>
<dbReference type="PANTHER" id="PTHR14136:SF17">
    <property type="entry name" value="BTB_POZ DOMAIN-CONTAINING PROTEIN KCTD9"/>
    <property type="match status" value="1"/>
</dbReference>
<gene>
    <name evidence="3" type="ORF">OXH18_13270</name>
</gene>
<keyword evidence="4" id="KW-1185">Reference proteome</keyword>
<dbReference type="Proteomes" id="UP001163152">
    <property type="component" value="Chromosome"/>
</dbReference>
<accession>A0A9E8Z8B6</accession>
<organism evidence="3 4">
    <name type="scientific">Thermocoleostomius sinensis A174</name>
    <dbReference type="NCBI Taxonomy" id="2016057"/>
    <lineage>
        <taxon>Bacteria</taxon>
        <taxon>Bacillati</taxon>
        <taxon>Cyanobacteriota</taxon>
        <taxon>Cyanophyceae</taxon>
        <taxon>Oculatellales</taxon>
        <taxon>Oculatellaceae</taxon>
        <taxon>Thermocoleostomius</taxon>
    </lineage>
</organism>
<reference evidence="3" key="1">
    <citation type="submission" date="2022-12" db="EMBL/GenBank/DDBJ databases">
        <title>Polyphasic identification of a Novel Hot-Spring Cyanobacterium Ocullathermofonsia sinensis gen nov. sp. nov. and Genomic Insights on its Adaptations to the Thermal Habitat.</title>
        <authorList>
            <person name="Daroch M."/>
            <person name="Tang J."/>
            <person name="Jiang Y."/>
        </authorList>
    </citation>
    <scope>NUCLEOTIDE SEQUENCE</scope>
    <source>
        <strain evidence="3">PKUAC-SCTA174</strain>
    </source>
</reference>
<dbReference type="Pfam" id="PF00805">
    <property type="entry name" value="Pentapeptide"/>
    <property type="match status" value="2"/>
</dbReference>
<dbReference type="EMBL" id="CP113797">
    <property type="protein sequence ID" value="WAL58161.1"/>
    <property type="molecule type" value="Genomic_DNA"/>
</dbReference>
<feature type="transmembrane region" description="Helical" evidence="2">
    <location>
        <begin position="72"/>
        <end position="93"/>
    </location>
</feature>
<dbReference type="AlphaFoldDB" id="A0A9E8Z8B6"/>
<dbReference type="Gene3D" id="2.160.20.80">
    <property type="entry name" value="E3 ubiquitin-protein ligase SopA"/>
    <property type="match status" value="2"/>
</dbReference>
<keyword evidence="2" id="KW-1133">Transmembrane helix</keyword>
<dbReference type="RefSeq" id="WP_268607559.1">
    <property type="nucleotide sequence ID" value="NZ_CP113797.1"/>
</dbReference>
<evidence type="ECO:0000256" key="2">
    <source>
        <dbReference type="SAM" id="Phobius"/>
    </source>
</evidence>